<keyword evidence="6" id="KW-0067">ATP-binding</keyword>
<evidence type="ECO:0000256" key="8">
    <source>
        <dbReference type="ARBA" id="ARBA00023242"/>
    </source>
</evidence>
<sequence>MQDGPLGDNHHPHGLRVMPVADGAAKLAHLNRLPPGSLLLSTVTPHLIMSTEPSTPPASTMSQEEKQRIRRERLERWRRERSAAATPAAEEKPTPPVPTAALSAAQPAPAPGPATLTPLRKPTSFHLTASGGRAALRRVNRPGSRPLTAFGAGAADDADEPQKKRTRLIPLPPLSNMSAEEGDEDLIETEPVPGDPTEDSLDAFMADVNQEVQQITSKSRPSPSSPPAGTSLAETSASTLAEAAALDSDGESDTNATTDPNADLIALAARRAKKKELVVVDHRQMAYAPFQKDFFIEPAELRSLDPSEVDALRVQLDGIKIRGVDCPKPVRKWTQMGLPARCTEIIKKLEFSSPTPIQAQAIPAVLAGRDVIGVAKTGSGKTLAFILPMFRHIKAQRPLEPGEGPIALLMTPTRELAVQIHRECRWFAKALGLRALCAYGGSPIKENIVEVKRGAEVIVCTPGRLIDLMCANSGRLLSLSRVTYLVLDEADRMFDMGFEPQVMRIVNNIRPDRQTVLFSATFPRQMEALARKVLRRPLEITVGGRSVVCADVVQHVEVVPDERAKTFRLLEILGHTLGDDAPDARCLIFVDRQEAADQLLRELLRRGYPCMSLHGGKDQADRDGAVSDFKTGVTRILVATSVAARGLDVKNLNLVINYDCPNHLEDYVHRVGRTGRAGRRGDAYTFLLPTQDRYAVDVVKALRQSDAPVPEAVQALAEGFRQKVATGEAHFSGSGFGGKGLEQLEKDRDLAQQRQRQAYGQVDDEETGTTATAAETSEAPPPARPARTEPQEVISDAVRAAQEAAARVEATLKNGSEGRTQNILAAINAQLGHGTASEPDGDVSTTTTNAPLYTAEIEINDFPNKARWRVTSKGQIDQLTELTGASLTTRGTYYPPGKQPTGPHDERKLHLFIEGQTQLAVDQTQAEIRRILADATRQAMEAEAQNGPGEAVGRYSVL</sequence>
<dbReference type="Pfam" id="PF00271">
    <property type="entry name" value="Helicase_C"/>
    <property type="match status" value="1"/>
</dbReference>
<feature type="domain" description="DEAD-box RNA helicase Q" evidence="14">
    <location>
        <begin position="331"/>
        <end position="359"/>
    </location>
</feature>
<feature type="region of interest" description="Disordered" evidence="11">
    <location>
        <begin position="751"/>
        <end position="790"/>
    </location>
</feature>
<dbReference type="EC" id="3.6.4.13" evidence="2"/>
<dbReference type="PROSITE" id="PS00039">
    <property type="entry name" value="DEAD_ATP_HELICASE"/>
    <property type="match status" value="1"/>
</dbReference>
<dbReference type="GO" id="GO:0005524">
    <property type="term" value="F:ATP binding"/>
    <property type="evidence" value="ECO:0007669"/>
    <property type="project" value="UniProtKB-KW"/>
</dbReference>
<evidence type="ECO:0000313" key="16">
    <source>
        <dbReference type="Proteomes" id="UP001150569"/>
    </source>
</evidence>
<dbReference type="GO" id="GO:0008380">
    <property type="term" value="P:RNA splicing"/>
    <property type="evidence" value="ECO:0007669"/>
    <property type="project" value="UniProtKB-KW"/>
</dbReference>
<evidence type="ECO:0000256" key="4">
    <source>
        <dbReference type="ARBA" id="ARBA00022801"/>
    </source>
</evidence>
<evidence type="ECO:0000256" key="5">
    <source>
        <dbReference type="ARBA" id="ARBA00022806"/>
    </source>
</evidence>
<evidence type="ECO:0000256" key="2">
    <source>
        <dbReference type="ARBA" id="ARBA00012552"/>
    </source>
</evidence>
<dbReference type="PROSITE" id="PS51192">
    <property type="entry name" value="HELICASE_ATP_BIND_1"/>
    <property type="match status" value="1"/>
</dbReference>
<keyword evidence="16" id="KW-1185">Reference proteome</keyword>
<evidence type="ECO:0000259" key="12">
    <source>
        <dbReference type="PROSITE" id="PS51192"/>
    </source>
</evidence>
<dbReference type="Proteomes" id="UP001150569">
    <property type="component" value="Unassembled WGS sequence"/>
</dbReference>
<feature type="domain" description="Helicase ATP-binding" evidence="12">
    <location>
        <begin position="362"/>
        <end position="540"/>
    </location>
</feature>
<evidence type="ECO:0000313" key="15">
    <source>
        <dbReference type="EMBL" id="KAJ1924485.1"/>
    </source>
</evidence>
<keyword evidence="4 15" id="KW-0378">Hydrolase</keyword>
<dbReference type="InterPro" id="IPR014014">
    <property type="entry name" value="RNA_helicase_DEAD_Q_motif"/>
</dbReference>
<comment type="subcellular location">
    <subcellularLocation>
        <location evidence="1">Nucleus</location>
    </subcellularLocation>
</comment>
<comment type="similarity">
    <text evidence="9">Belongs to the DEAD box helicase family. DDX46/PRP5 subfamily.</text>
</comment>
<feature type="domain" description="Helicase C-terminal" evidence="13">
    <location>
        <begin position="551"/>
        <end position="717"/>
    </location>
</feature>
<accession>A0A9W8AA38</accession>
<dbReference type="OrthoDB" id="196131at2759"/>
<dbReference type="GO" id="GO:0005634">
    <property type="term" value="C:nucleus"/>
    <property type="evidence" value="ECO:0007669"/>
    <property type="project" value="UniProtKB-SubCell"/>
</dbReference>
<dbReference type="CDD" id="cd17953">
    <property type="entry name" value="DEADc_DDX46"/>
    <property type="match status" value="1"/>
</dbReference>
<dbReference type="InterPro" id="IPR000629">
    <property type="entry name" value="RNA-helicase_DEAD-box_CS"/>
</dbReference>
<dbReference type="EMBL" id="JANBPT010000270">
    <property type="protein sequence ID" value="KAJ1924485.1"/>
    <property type="molecule type" value="Genomic_DNA"/>
</dbReference>
<feature type="compositionally biased region" description="Basic and acidic residues" evidence="11">
    <location>
        <begin position="63"/>
        <end position="82"/>
    </location>
</feature>
<evidence type="ECO:0000256" key="7">
    <source>
        <dbReference type="ARBA" id="ARBA00023187"/>
    </source>
</evidence>
<feature type="compositionally biased region" description="Low complexity" evidence="11">
    <location>
        <begin position="99"/>
        <end position="119"/>
    </location>
</feature>
<feature type="region of interest" description="Disordered" evidence="11">
    <location>
        <begin position="212"/>
        <end position="237"/>
    </location>
</feature>
<dbReference type="PROSITE" id="PS51195">
    <property type="entry name" value="Q_MOTIF"/>
    <property type="match status" value="1"/>
</dbReference>
<feature type="short sequence motif" description="Q motif" evidence="10">
    <location>
        <begin position="331"/>
        <end position="359"/>
    </location>
</feature>
<keyword evidence="3" id="KW-0547">Nucleotide-binding</keyword>
<keyword evidence="7" id="KW-0508">mRNA splicing</keyword>
<evidence type="ECO:0000256" key="10">
    <source>
        <dbReference type="PROSITE-ProRule" id="PRU00552"/>
    </source>
</evidence>
<protein>
    <recommendedName>
        <fullName evidence="2">RNA helicase</fullName>
        <ecNumber evidence="2">3.6.4.13</ecNumber>
    </recommendedName>
</protein>
<dbReference type="GO" id="GO:0016787">
    <property type="term" value="F:hydrolase activity"/>
    <property type="evidence" value="ECO:0007669"/>
    <property type="project" value="UniProtKB-KW"/>
</dbReference>
<keyword evidence="5" id="KW-0347">Helicase</keyword>
<dbReference type="InterPro" id="IPR056149">
    <property type="entry name" value="PRP5/DDX46/KHDC4_KH"/>
</dbReference>
<dbReference type="PROSITE" id="PS51194">
    <property type="entry name" value="HELICASE_CTER"/>
    <property type="match status" value="1"/>
</dbReference>
<dbReference type="PANTHER" id="PTHR47958">
    <property type="entry name" value="ATP-DEPENDENT RNA HELICASE DBP3"/>
    <property type="match status" value="1"/>
</dbReference>
<dbReference type="CDD" id="cd18787">
    <property type="entry name" value="SF2_C_DEAD"/>
    <property type="match status" value="1"/>
</dbReference>
<dbReference type="Pfam" id="PF23469">
    <property type="entry name" value="KH_12"/>
    <property type="match status" value="1"/>
</dbReference>
<evidence type="ECO:0000256" key="3">
    <source>
        <dbReference type="ARBA" id="ARBA00022741"/>
    </source>
</evidence>
<keyword evidence="7" id="KW-0507">mRNA processing</keyword>
<evidence type="ECO:0000256" key="1">
    <source>
        <dbReference type="ARBA" id="ARBA00004123"/>
    </source>
</evidence>
<evidence type="ECO:0000259" key="14">
    <source>
        <dbReference type="PROSITE" id="PS51195"/>
    </source>
</evidence>
<dbReference type="SMART" id="SM00490">
    <property type="entry name" value="HELICc"/>
    <property type="match status" value="1"/>
</dbReference>
<proteinExistence type="inferred from homology"/>
<dbReference type="SMART" id="SM00487">
    <property type="entry name" value="DEXDc"/>
    <property type="match status" value="1"/>
</dbReference>
<gene>
    <name evidence="15" type="primary">PRP5_1</name>
    <name evidence="15" type="ORF">IWQ60_005157</name>
</gene>
<organism evidence="15 16">
    <name type="scientific">Tieghemiomyces parasiticus</name>
    <dbReference type="NCBI Taxonomy" id="78921"/>
    <lineage>
        <taxon>Eukaryota</taxon>
        <taxon>Fungi</taxon>
        <taxon>Fungi incertae sedis</taxon>
        <taxon>Zoopagomycota</taxon>
        <taxon>Kickxellomycotina</taxon>
        <taxon>Dimargaritomycetes</taxon>
        <taxon>Dimargaritales</taxon>
        <taxon>Dimargaritaceae</taxon>
        <taxon>Tieghemiomyces</taxon>
    </lineage>
</organism>
<evidence type="ECO:0000256" key="6">
    <source>
        <dbReference type="ARBA" id="ARBA00022840"/>
    </source>
</evidence>
<evidence type="ECO:0000256" key="9">
    <source>
        <dbReference type="ARBA" id="ARBA00038511"/>
    </source>
</evidence>
<feature type="compositionally biased region" description="Low complexity" evidence="11">
    <location>
        <begin position="768"/>
        <end position="778"/>
    </location>
</feature>
<dbReference type="SUPFAM" id="SSF52540">
    <property type="entry name" value="P-loop containing nucleoside triphosphate hydrolases"/>
    <property type="match status" value="2"/>
</dbReference>
<feature type="region of interest" description="Disordered" evidence="11">
    <location>
        <begin position="138"/>
        <end position="200"/>
    </location>
</feature>
<dbReference type="InterPro" id="IPR027417">
    <property type="entry name" value="P-loop_NTPase"/>
</dbReference>
<reference evidence="15" key="1">
    <citation type="submission" date="2022-07" db="EMBL/GenBank/DDBJ databases">
        <title>Phylogenomic reconstructions and comparative analyses of Kickxellomycotina fungi.</title>
        <authorList>
            <person name="Reynolds N.K."/>
            <person name="Stajich J.E."/>
            <person name="Barry K."/>
            <person name="Grigoriev I.V."/>
            <person name="Crous P."/>
            <person name="Smith M.E."/>
        </authorList>
    </citation>
    <scope>NUCLEOTIDE SEQUENCE</scope>
    <source>
        <strain evidence="15">RSA 861</strain>
    </source>
</reference>
<dbReference type="FunFam" id="3.40.50.300:FF:000079">
    <property type="entry name" value="probable ATP-dependent RNA helicase DDX17"/>
    <property type="match status" value="1"/>
</dbReference>
<dbReference type="InterPro" id="IPR014001">
    <property type="entry name" value="Helicase_ATP-bd"/>
</dbReference>
<dbReference type="InterPro" id="IPR011545">
    <property type="entry name" value="DEAD/DEAH_box_helicase_dom"/>
</dbReference>
<dbReference type="GO" id="GO:0003676">
    <property type="term" value="F:nucleic acid binding"/>
    <property type="evidence" value="ECO:0007669"/>
    <property type="project" value="InterPro"/>
</dbReference>
<evidence type="ECO:0000256" key="11">
    <source>
        <dbReference type="SAM" id="MobiDB-lite"/>
    </source>
</evidence>
<comment type="caution">
    <text evidence="15">The sequence shown here is derived from an EMBL/GenBank/DDBJ whole genome shotgun (WGS) entry which is preliminary data.</text>
</comment>
<name>A0A9W8AA38_9FUNG</name>
<dbReference type="InterPro" id="IPR001650">
    <property type="entry name" value="Helicase_C-like"/>
</dbReference>
<dbReference type="GO" id="GO:0003724">
    <property type="term" value="F:RNA helicase activity"/>
    <property type="evidence" value="ECO:0007669"/>
    <property type="project" value="UniProtKB-EC"/>
</dbReference>
<feature type="compositionally biased region" description="Polar residues" evidence="11">
    <location>
        <begin position="51"/>
        <end position="62"/>
    </location>
</feature>
<keyword evidence="8" id="KW-0539">Nucleus</keyword>
<dbReference type="Pfam" id="PF00270">
    <property type="entry name" value="DEAD"/>
    <property type="match status" value="1"/>
</dbReference>
<feature type="region of interest" description="Disordered" evidence="11">
    <location>
        <begin position="48"/>
        <end position="119"/>
    </location>
</feature>
<evidence type="ECO:0000259" key="13">
    <source>
        <dbReference type="PROSITE" id="PS51194"/>
    </source>
</evidence>
<dbReference type="Gene3D" id="3.40.50.300">
    <property type="entry name" value="P-loop containing nucleotide triphosphate hydrolases"/>
    <property type="match status" value="2"/>
</dbReference>
<dbReference type="AlphaFoldDB" id="A0A9W8AA38"/>